<protein>
    <submittedName>
        <fullName evidence="10">ABC-2 type transport system permease protein</fullName>
    </submittedName>
</protein>
<evidence type="ECO:0000256" key="8">
    <source>
        <dbReference type="SAM" id="Phobius"/>
    </source>
</evidence>
<dbReference type="Proteomes" id="UP000192906">
    <property type="component" value="Unassembled WGS sequence"/>
</dbReference>
<dbReference type="PANTHER" id="PTHR30294">
    <property type="entry name" value="MEMBRANE COMPONENT OF ABC TRANSPORTER YHHJ-RELATED"/>
    <property type="match status" value="1"/>
</dbReference>
<keyword evidence="11" id="KW-1185">Reference proteome</keyword>
<feature type="transmembrane region" description="Helical" evidence="8">
    <location>
        <begin position="356"/>
        <end position="372"/>
    </location>
</feature>
<dbReference type="STRING" id="1519643.SAMN06295933_0152"/>
<feature type="transmembrane region" description="Helical" evidence="8">
    <location>
        <begin position="235"/>
        <end position="256"/>
    </location>
</feature>
<dbReference type="InterPro" id="IPR013525">
    <property type="entry name" value="ABC2_TM"/>
</dbReference>
<dbReference type="RefSeq" id="WP_085096896.1">
    <property type="nucleotide sequence ID" value="NZ_FWZU01000001.1"/>
</dbReference>
<feature type="transmembrane region" description="Helical" evidence="8">
    <location>
        <begin position="28"/>
        <end position="48"/>
    </location>
</feature>
<keyword evidence="7 8" id="KW-0472">Membrane</keyword>
<dbReference type="OrthoDB" id="9808686at2"/>
<dbReference type="Pfam" id="PF12698">
    <property type="entry name" value="ABC2_membrane_3"/>
    <property type="match status" value="1"/>
</dbReference>
<organism evidence="10 11">
    <name type="scientific">Desulfovibrio gilichinskyi</name>
    <dbReference type="NCBI Taxonomy" id="1519643"/>
    <lineage>
        <taxon>Bacteria</taxon>
        <taxon>Pseudomonadati</taxon>
        <taxon>Thermodesulfobacteriota</taxon>
        <taxon>Desulfovibrionia</taxon>
        <taxon>Desulfovibrionales</taxon>
        <taxon>Desulfovibrionaceae</taxon>
        <taxon>Desulfovibrio</taxon>
    </lineage>
</organism>
<dbReference type="Gene3D" id="3.40.1710.10">
    <property type="entry name" value="abc type-2 transporter like domain"/>
    <property type="match status" value="1"/>
</dbReference>
<dbReference type="EMBL" id="FWZU01000001">
    <property type="protein sequence ID" value="SME88386.1"/>
    <property type="molecule type" value="Genomic_DNA"/>
</dbReference>
<keyword evidence="3" id="KW-0813">Transport</keyword>
<evidence type="ECO:0000256" key="1">
    <source>
        <dbReference type="ARBA" id="ARBA00004651"/>
    </source>
</evidence>
<evidence type="ECO:0000313" key="11">
    <source>
        <dbReference type="Proteomes" id="UP000192906"/>
    </source>
</evidence>
<dbReference type="PANTHER" id="PTHR30294:SF29">
    <property type="entry name" value="MULTIDRUG ABC TRANSPORTER PERMEASE YBHS-RELATED"/>
    <property type="match status" value="1"/>
</dbReference>
<dbReference type="InterPro" id="IPR047817">
    <property type="entry name" value="ABC2_TM_bact-type"/>
</dbReference>
<dbReference type="GO" id="GO:0140359">
    <property type="term" value="F:ABC-type transporter activity"/>
    <property type="evidence" value="ECO:0007669"/>
    <property type="project" value="InterPro"/>
</dbReference>
<gene>
    <name evidence="10" type="ORF">SAMN06295933_0152</name>
</gene>
<evidence type="ECO:0000256" key="3">
    <source>
        <dbReference type="ARBA" id="ARBA00022448"/>
    </source>
</evidence>
<evidence type="ECO:0000256" key="5">
    <source>
        <dbReference type="ARBA" id="ARBA00022692"/>
    </source>
</evidence>
<evidence type="ECO:0000256" key="7">
    <source>
        <dbReference type="ARBA" id="ARBA00023136"/>
    </source>
</evidence>
<dbReference type="AlphaFoldDB" id="A0A1X7C1Q7"/>
<evidence type="ECO:0000256" key="6">
    <source>
        <dbReference type="ARBA" id="ARBA00022989"/>
    </source>
</evidence>
<keyword evidence="5 8" id="KW-0812">Transmembrane</keyword>
<sequence length="380" mass="42870">MSTLKLFSFKRFMAITGKEFIQMRRDRLTFAMMIGIPIIQLILFGYAINSDPRHLPLAILSGDNSQYSRAIVSDMQTSTYFDVDRFISSRAEANKLLELGEVQFVLTIPEQFGQKIERGERPTLLLEADATDPMATGNAVNSMKEIVNRAMEQELKGSLSYLLPKDPPVNMLIHADYNPEAISQYNIVPGLMGVILTMTLSMITSLAITRERERGTMENLLTTPVRPLEVMLGKIIPYVLVGYIQVMLIMLASIFLFNVPINGNPVIIFLYSSFFIAANLTVGVTISTIAKNQLQAVQMSIFFFLPSLLLSGFMFPFRGMPQWAQTLGSFLPLTHYLRLVRGVLLKGSGWMESTHHLWPIIIFWLVILAVGLKRYKKTLD</sequence>
<evidence type="ECO:0000256" key="2">
    <source>
        <dbReference type="ARBA" id="ARBA00007783"/>
    </source>
</evidence>
<keyword evidence="4" id="KW-1003">Cell membrane</keyword>
<feature type="transmembrane region" description="Helical" evidence="8">
    <location>
        <begin position="268"/>
        <end position="289"/>
    </location>
</feature>
<name>A0A1X7C1Q7_9BACT</name>
<feature type="transmembrane region" description="Helical" evidence="8">
    <location>
        <begin position="187"/>
        <end position="208"/>
    </location>
</feature>
<keyword evidence="6 8" id="KW-1133">Transmembrane helix</keyword>
<reference evidence="11" key="1">
    <citation type="submission" date="2017-04" db="EMBL/GenBank/DDBJ databases">
        <authorList>
            <person name="Varghese N."/>
            <person name="Submissions S."/>
        </authorList>
    </citation>
    <scope>NUCLEOTIDE SEQUENCE [LARGE SCALE GENOMIC DNA]</scope>
    <source>
        <strain evidence="11">K3S</strain>
    </source>
</reference>
<dbReference type="GO" id="GO:0005886">
    <property type="term" value="C:plasma membrane"/>
    <property type="evidence" value="ECO:0007669"/>
    <property type="project" value="UniProtKB-SubCell"/>
</dbReference>
<proteinExistence type="inferred from homology"/>
<evidence type="ECO:0000259" key="9">
    <source>
        <dbReference type="PROSITE" id="PS51012"/>
    </source>
</evidence>
<feature type="transmembrane region" description="Helical" evidence="8">
    <location>
        <begin position="296"/>
        <end position="317"/>
    </location>
</feature>
<comment type="similarity">
    <text evidence="2">Belongs to the ABC-2 integral membrane protein family.</text>
</comment>
<dbReference type="PROSITE" id="PS51012">
    <property type="entry name" value="ABC_TM2"/>
    <property type="match status" value="1"/>
</dbReference>
<evidence type="ECO:0000256" key="4">
    <source>
        <dbReference type="ARBA" id="ARBA00022475"/>
    </source>
</evidence>
<feature type="domain" description="ABC transmembrane type-2" evidence="9">
    <location>
        <begin position="149"/>
        <end position="378"/>
    </location>
</feature>
<evidence type="ECO:0000313" key="10">
    <source>
        <dbReference type="EMBL" id="SME88386.1"/>
    </source>
</evidence>
<accession>A0A1X7C1Q7</accession>
<comment type="subcellular location">
    <subcellularLocation>
        <location evidence="1">Cell membrane</location>
        <topology evidence="1">Multi-pass membrane protein</topology>
    </subcellularLocation>
</comment>
<dbReference type="InterPro" id="IPR051449">
    <property type="entry name" value="ABC-2_transporter_component"/>
</dbReference>